<feature type="compositionally biased region" description="Polar residues" evidence="1">
    <location>
        <begin position="584"/>
        <end position="596"/>
    </location>
</feature>
<feature type="compositionally biased region" description="Basic and acidic residues" evidence="1">
    <location>
        <begin position="288"/>
        <end position="299"/>
    </location>
</feature>
<feature type="compositionally biased region" description="Polar residues" evidence="1">
    <location>
        <begin position="314"/>
        <end position="337"/>
    </location>
</feature>
<feature type="region of interest" description="Disordered" evidence="1">
    <location>
        <begin position="618"/>
        <end position="796"/>
    </location>
</feature>
<keyword evidence="2" id="KW-0812">Transmembrane</keyword>
<comment type="caution">
    <text evidence="3">The sequence shown here is derived from an EMBL/GenBank/DDBJ whole genome shotgun (WGS) entry which is preliminary data.</text>
</comment>
<organism evidence="3 4">
    <name type="scientific">Phomopsis amygdali</name>
    <name type="common">Fusicoccum amygdali</name>
    <dbReference type="NCBI Taxonomy" id="1214568"/>
    <lineage>
        <taxon>Eukaryota</taxon>
        <taxon>Fungi</taxon>
        <taxon>Dikarya</taxon>
        <taxon>Ascomycota</taxon>
        <taxon>Pezizomycotina</taxon>
        <taxon>Sordariomycetes</taxon>
        <taxon>Sordariomycetidae</taxon>
        <taxon>Diaporthales</taxon>
        <taxon>Diaporthaceae</taxon>
        <taxon>Diaporthe</taxon>
    </lineage>
</organism>
<feature type="compositionally biased region" description="Polar residues" evidence="1">
    <location>
        <begin position="710"/>
        <end position="738"/>
    </location>
</feature>
<proteinExistence type="predicted"/>
<evidence type="ECO:0000256" key="1">
    <source>
        <dbReference type="SAM" id="MobiDB-lite"/>
    </source>
</evidence>
<accession>A0AAD9S5Z2</accession>
<evidence type="ECO:0000256" key="2">
    <source>
        <dbReference type="SAM" id="Phobius"/>
    </source>
</evidence>
<protein>
    <submittedName>
        <fullName evidence="3">Uncharacterized protein</fullName>
    </submittedName>
</protein>
<feature type="region of interest" description="Disordered" evidence="1">
    <location>
        <begin position="573"/>
        <end position="603"/>
    </location>
</feature>
<reference evidence="3" key="1">
    <citation type="submission" date="2023-06" db="EMBL/GenBank/DDBJ databases">
        <authorList>
            <person name="Noh H."/>
        </authorList>
    </citation>
    <scope>NUCLEOTIDE SEQUENCE</scope>
    <source>
        <strain evidence="3">DUCC20226</strain>
    </source>
</reference>
<evidence type="ECO:0000313" key="4">
    <source>
        <dbReference type="Proteomes" id="UP001265746"/>
    </source>
</evidence>
<gene>
    <name evidence="3" type="ORF">N8I77_009929</name>
</gene>
<feature type="compositionally biased region" description="Basic and acidic residues" evidence="1">
    <location>
        <begin position="619"/>
        <end position="638"/>
    </location>
</feature>
<feature type="compositionally biased region" description="Basic and acidic residues" evidence="1">
    <location>
        <begin position="697"/>
        <end position="708"/>
    </location>
</feature>
<dbReference type="EMBL" id="JAUJFL010000006">
    <property type="protein sequence ID" value="KAK2600392.1"/>
    <property type="molecule type" value="Genomic_DNA"/>
</dbReference>
<keyword evidence="2" id="KW-1133">Transmembrane helix</keyword>
<keyword evidence="4" id="KW-1185">Reference proteome</keyword>
<feature type="compositionally biased region" description="Basic and acidic residues" evidence="1">
    <location>
        <begin position="662"/>
        <end position="675"/>
    </location>
</feature>
<dbReference type="Proteomes" id="UP001265746">
    <property type="component" value="Unassembled WGS sequence"/>
</dbReference>
<keyword evidence="2" id="KW-0472">Membrane</keyword>
<dbReference type="AlphaFoldDB" id="A0AAD9S5Z2"/>
<evidence type="ECO:0000313" key="3">
    <source>
        <dbReference type="EMBL" id="KAK2600392.1"/>
    </source>
</evidence>
<sequence length="872" mass="93203">MIHIYPSSPMSQLSQLQPRLYSTGSRSAQDALITASTAPVLELRQNSPQDCSNLIAASVDRATVEISRTIIALNATFSQQLQQASISASNAIKSAENSASSSISIVSQNASSATSSASFSLNLANLAVTSVNSALTNANIALASAQSQVLDVNLVLTSALSASTSDVLRLSSSLSSLEATLVSVKASASTAAALAVMSQQTLRNSQVTTAISIAPIQLAAIVVGTMLASVFLSFATGFVLIRARNKGKRSHSDEKGPARNPNTLLSRHSLGVRTGNSVVIKFSPPTSVHEDHPELERKRSFSTTRSTSGREHVSTVTPLDNKESTNNPFTSRSDAWPLTSSFTQDLNVASGDFWTQDIITTPQDIDAQNTASAPLGLAPNLDPDTKSAISLVSWREMTEDSAPGLIPDSYETVSDDKPGLIGGDTQEMTYEVIGNEAENIVPAEGALEDPFKDPIAETFEGAADERFESFAKHSLDQRSQAAGNTLTDEGCHEQTVKKDATIISNDINEALLEEAVVEMFIHTVEDSAPEPLAFSPVVDANIVGSRTTALPEQSEIISQQDSSPWVQTILPQKTSEHEPVKEPLSQTQDTAKQSLSESRDRTISPLRRNPFVGFLGAEIDSRNPSKAGTGDEERDISPLRRNPPFQGIATLLKEQESGPDTTKLEVDGGEFESRGRSMIRTSDIIEARLSGLAQTKQPHEETTRRRSTEGGTNDSLPASPTHPQHISVINQLSKTPTSPKRKPVAEKQPILAKNSLPLTSSSLSRPVSATSAAAPLRRDESSPLRRNPPGAADLRSVLNARPTASGNAKEFSEALSKFQTLVSQNPQDAVVASNEVTSRAIAGIYIPGSLREQAVRNLSKSRERGAGERQRK</sequence>
<feature type="transmembrane region" description="Helical" evidence="2">
    <location>
        <begin position="218"/>
        <end position="241"/>
    </location>
</feature>
<feature type="region of interest" description="Disordered" evidence="1">
    <location>
        <begin position="282"/>
        <end position="337"/>
    </location>
</feature>
<feature type="region of interest" description="Disordered" evidence="1">
    <location>
        <begin position="245"/>
        <end position="265"/>
    </location>
</feature>
<feature type="compositionally biased region" description="Low complexity" evidence="1">
    <location>
        <begin position="755"/>
        <end position="772"/>
    </location>
</feature>
<name>A0AAD9S5Z2_PHOAM</name>